<protein>
    <submittedName>
        <fullName evidence="9">Binding-protein-dependent transport systems inner membrane component</fullName>
    </submittedName>
</protein>
<dbReference type="PANTHER" id="PTHR30151:SF40">
    <property type="entry name" value="TRANSPORT SYSTEM INTEGRAL MEMBRANE PROTEIN"/>
    <property type="match status" value="1"/>
</dbReference>
<keyword evidence="2 7" id="KW-0813">Transport</keyword>
<feature type="transmembrane region" description="Helical" evidence="7">
    <location>
        <begin position="263"/>
        <end position="283"/>
    </location>
</feature>
<feature type="transmembrane region" description="Helical" evidence="7">
    <location>
        <begin position="105"/>
        <end position="124"/>
    </location>
</feature>
<evidence type="ECO:0000259" key="8">
    <source>
        <dbReference type="PROSITE" id="PS50928"/>
    </source>
</evidence>
<keyword evidence="6 7" id="KW-0472">Membrane</keyword>
<accession>C8XKK2</accession>
<dbReference type="GO" id="GO:0005886">
    <property type="term" value="C:plasma membrane"/>
    <property type="evidence" value="ECO:0007669"/>
    <property type="project" value="UniProtKB-SubCell"/>
</dbReference>
<feature type="transmembrane region" description="Helical" evidence="7">
    <location>
        <begin position="43"/>
        <end position="67"/>
    </location>
</feature>
<proteinExistence type="inferred from homology"/>
<keyword evidence="5 7" id="KW-1133">Transmembrane helix</keyword>
<dbReference type="SUPFAM" id="SSF161098">
    <property type="entry name" value="MetI-like"/>
    <property type="match status" value="1"/>
</dbReference>
<dbReference type="AlphaFoldDB" id="C8XKK2"/>
<dbReference type="GO" id="GO:0055085">
    <property type="term" value="P:transmembrane transport"/>
    <property type="evidence" value="ECO:0007669"/>
    <property type="project" value="InterPro"/>
</dbReference>
<dbReference type="HOGENOM" id="CLU_046113_1_4_11"/>
<comment type="similarity">
    <text evidence="7">Belongs to the binding-protein-dependent transport system permease family.</text>
</comment>
<feature type="domain" description="ABC transmembrane type-1" evidence="8">
    <location>
        <begin position="98"/>
        <end position="282"/>
    </location>
</feature>
<evidence type="ECO:0000313" key="9">
    <source>
        <dbReference type="EMBL" id="ACV80659.1"/>
    </source>
</evidence>
<evidence type="ECO:0000313" key="10">
    <source>
        <dbReference type="Proteomes" id="UP000002218"/>
    </source>
</evidence>
<evidence type="ECO:0000256" key="1">
    <source>
        <dbReference type="ARBA" id="ARBA00004651"/>
    </source>
</evidence>
<dbReference type="PANTHER" id="PTHR30151">
    <property type="entry name" value="ALKANE SULFONATE ABC TRANSPORTER-RELATED, MEMBRANE SUBUNIT"/>
    <property type="match status" value="1"/>
</dbReference>
<evidence type="ECO:0000256" key="6">
    <source>
        <dbReference type="ARBA" id="ARBA00023136"/>
    </source>
</evidence>
<evidence type="ECO:0000256" key="5">
    <source>
        <dbReference type="ARBA" id="ARBA00022989"/>
    </source>
</evidence>
<dbReference type="CDD" id="cd06261">
    <property type="entry name" value="TM_PBP2"/>
    <property type="match status" value="1"/>
</dbReference>
<dbReference type="eggNOG" id="COG0600">
    <property type="taxonomic scope" value="Bacteria"/>
</dbReference>
<comment type="subcellular location">
    <subcellularLocation>
        <location evidence="1 7">Cell membrane</location>
        <topology evidence="1 7">Multi-pass membrane protein</topology>
    </subcellularLocation>
</comment>
<keyword evidence="4 7" id="KW-0812">Transmembrane</keyword>
<dbReference type="RefSeq" id="WP_015749483.1">
    <property type="nucleotide sequence ID" value="NC_013235.1"/>
</dbReference>
<reference evidence="10" key="1">
    <citation type="submission" date="2009-09" db="EMBL/GenBank/DDBJ databases">
        <title>The complete genome of Nakamurella multipartita DSM 44233.</title>
        <authorList>
            <consortium name="US DOE Joint Genome Institute (JGI-PGF)"/>
            <person name="Lucas S."/>
            <person name="Copeland A."/>
            <person name="Lapidus A."/>
            <person name="Glavina del Rio T."/>
            <person name="Dalin E."/>
            <person name="Tice H."/>
            <person name="Bruce D."/>
            <person name="Goodwin L."/>
            <person name="Pitluck S."/>
            <person name="Kyrpides N."/>
            <person name="Mavromatis K."/>
            <person name="Ivanova N."/>
            <person name="Ovchinnikova G."/>
            <person name="Sims D."/>
            <person name="Meincke L."/>
            <person name="Brettin T."/>
            <person name="Detter J.C."/>
            <person name="Han C."/>
            <person name="Larimer F."/>
            <person name="Land M."/>
            <person name="Hauser L."/>
            <person name="Markowitz V."/>
            <person name="Cheng J.-F."/>
            <person name="Hugenholtz P."/>
            <person name="Woyke T."/>
            <person name="Wu D."/>
            <person name="Klenk H.-P."/>
            <person name="Eisen J.A."/>
        </authorList>
    </citation>
    <scope>NUCLEOTIDE SEQUENCE [LARGE SCALE GENOMIC DNA]</scope>
    <source>
        <strain evidence="10">ATCC 700099 / DSM 44233 / CIP 104796 / JCM 9543 / NBRC 105858 / Y-104</strain>
    </source>
</reference>
<name>C8XKK2_NAKMY</name>
<keyword evidence="3" id="KW-1003">Cell membrane</keyword>
<dbReference type="Proteomes" id="UP000002218">
    <property type="component" value="Chromosome"/>
</dbReference>
<dbReference type="KEGG" id="nml:Namu_4372"/>
<dbReference type="InterPro" id="IPR035906">
    <property type="entry name" value="MetI-like_sf"/>
</dbReference>
<dbReference type="PROSITE" id="PS50928">
    <property type="entry name" value="ABC_TM1"/>
    <property type="match status" value="1"/>
</dbReference>
<evidence type="ECO:0000256" key="2">
    <source>
        <dbReference type="ARBA" id="ARBA00022448"/>
    </source>
</evidence>
<dbReference type="InterPro" id="IPR000515">
    <property type="entry name" value="MetI-like"/>
</dbReference>
<keyword evidence="10" id="KW-1185">Reference proteome</keyword>
<dbReference type="STRING" id="479431.Namu_4372"/>
<organism evidence="9 10">
    <name type="scientific">Nakamurella multipartita (strain ATCC 700099 / DSM 44233 / CIP 104796 / JCM 9543 / NBRC 105858 / Y-104)</name>
    <name type="common">Microsphaera multipartita</name>
    <dbReference type="NCBI Taxonomy" id="479431"/>
    <lineage>
        <taxon>Bacteria</taxon>
        <taxon>Bacillati</taxon>
        <taxon>Actinomycetota</taxon>
        <taxon>Actinomycetes</taxon>
        <taxon>Nakamurellales</taxon>
        <taxon>Nakamurellaceae</taxon>
        <taxon>Nakamurella</taxon>
    </lineage>
</organism>
<evidence type="ECO:0000256" key="7">
    <source>
        <dbReference type="RuleBase" id="RU363032"/>
    </source>
</evidence>
<dbReference type="Gene3D" id="1.10.3720.10">
    <property type="entry name" value="MetI-like"/>
    <property type="match status" value="1"/>
</dbReference>
<evidence type="ECO:0000256" key="3">
    <source>
        <dbReference type="ARBA" id="ARBA00022475"/>
    </source>
</evidence>
<reference evidence="9 10" key="2">
    <citation type="journal article" date="2010" name="Stand. Genomic Sci.">
        <title>Complete genome sequence of Nakamurella multipartita type strain (Y-104).</title>
        <authorList>
            <person name="Tice H."/>
            <person name="Mayilraj S."/>
            <person name="Sims D."/>
            <person name="Lapidus A."/>
            <person name="Nolan M."/>
            <person name="Lucas S."/>
            <person name="Glavina Del Rio T."/>
            <person name="Copeland A."/>
            <person name="Cheng J.F."/>
            <person name="Meincke L."/>
            <person name="Bruce D."/>
            <person name="Goodwin L."/>
            <person name="Pitluck S."/>
            <person name="Ivanova N."/>
            <person name="Mavromatis K."/>
            <person name="Ovchinnikova G."/>
            <person name="Pati A."/>
            <person name="Chen A."/>
            <person name="Palaniappan K."/>
            <person name="Land M."/>
            <person name="Hauser L."/>
            <person name="Chang Y.J."/>
            <person name="Jeffries C.D."/>
            <person name="Detter J.C."/>
            <person name="Brettin T."/>
            <person name="Rohde M."/>
            <person name="Goker M."/>
            <person name="Bristow J."/>
            <person name="Eisen J.A."/>
            <person name="Markowitz V."/>
            <person name="Hugenholtz P."/>
            <person name="Kyrpides N.C."/>
            <person name="Klenk H.P."/>
            <person name="Chen F."/>
        </authorList>
    </citation>
    <scope>NUCLEOTIDE SEQUENCE [LARGE SCALE GENOMIC DNA]</scope>
    <source>
        <strain evidence="10">ATCC 700099 / DSM 44233 / CIP 104796 / JCM 9543 / NBRC 105858 / Y-104</strain>
    </source>
</reference>
<dbReference type="EMBL" id="CP001737">
    <property type="protein sequence ID" value="ACV80659.1"/>
    <property type="molecule type" value="Genomic_DNA"/>
</dbReference>
<dbReference type="OrthoDB" id="9796361at2"/>
<dbReference type="InParanoid" id="C8XKK2"/>
<sequence>MPALDDSVITKEEVEREDTAAVGAGLDALEEPERHREPWWRRLGTSIVPPLLALVLVLIIWEIVYLLGVKPEVMLPSPAAVGDELVRLLQGGQAWQTIWTSLSRGLIGFAMAIVIAVPIGLLVARFKWIRLSFGPLLSGLQSMPSVAWVPLAILWFQISPAMIYMVVLLGAVPSIANGLTAGIDQVPPLYTRVGKVLGLGWWGQARHVLLPAALPGFLAGLRQGWAFSWRSLMAAELIVTSSKLGFGLGQLMNQGRDLSDAPLLYAGLILIFVVGVGVELIMFRPLERAILDARGLTGNR</sequence>
<dbReference type="Pfam" id="PF00528">
    <property type="entry name" value="BPD_transp_1"/>
    <property type="match status" value="1"/>
</dbReference>
<gene>
    <name evidence="9" type="ordered locus">Namu_4372</name>
</gene>
<evidence type="ECO:0000256" key="4">
    <source>
        <dbReference type="ARBA" id="ARBA00022692"/>
    </source>
</evidence>